<organism evidence="1 2">
    <name type="scientific">Dothistroma septosporum (strain NZE10 / CBS 128990)</name>
    <name type="common">Red band needle blight fungus</name>
    <name type="synonym">Mycosphaerella pini</name>
    <dbReference type="NCBI Taxonomy" id="675120"/>
    <lineage>
        <taxon>Eukaryota</taxon>
        <taxon>Fungi</taxon>
        <taxon>Dikarya</taxon>
        <taxon>Ascomycota</taxon>
        <taxon>Pezizomycotina</taxon>
        <taxon>Dothideomycetes</taxon>
        <taxon>Dothideomycetidae</taxon>
        <taxon>Mycosphaerellales</taxon>
        <taxon>Mycosphaerellaceae</taxon>
        <taxon>Dothistroma</taxon>
    </lineage>
</organism>
<reference evidence="2" key="1">
    <citation type="journal article" date="2012" name="PLoS Genet.">
        <title>The genomes of the fungal plant pathogens Cladosporium fulvum and Dothistroma septosporum reveal adaptation to different hosts and lifestyles but also signatures of common ancestry.</title>
        <authorList>
            <person name="de Wit P.J.G.M."/>
            <person name="van der Burgt A."/>
            <person name="Oekmen B."/>
            <person name="Stergiopoulos I."/>
            <person name="Abd-Elsalam K.A."/>
            <person name="Aerts A.L."/>
            <person name="Bahkali A.H."/>
            <person name="Beenen H.G."/>
            <person name="Chettri P."/>
            <person name="Cox M.P."/>
            <person name="Datema E."/>
            <person name="de Vries R.P."/>
            <person name="Dhillon B."/>
            <person name="Ganley A.R."/>
            <person name="Griffiths S.A."/>
            <person name="Guo Y."/>
            <person name="Hamelin R.C."/>
            <person name="Henrissat B."/>
            <person name="Kabir M.S."/>
            <person name="Jashni M.K."/>
            <person name="Kema G."/>
            <person name="Klaubauf S."/>
            <person name="Lapidus A."/>
            <person name="Levasseur A."/>
            <person name="Lindquist E."/>
            <person name="Mehrabi R."/>
            <person name="Ohm R.A."/>
            <person name="Owen T.J."/>
            <person name="Salamov A."/>
            <person name="Schwelm A."/>
            <person name="Schijlen E."/>
            <person name="Sun H."/>
            <person name="van den Burg H.A."/>
            <person name="van Ham R.C.H.J."/>
            <person name="Zhang S."/>
            <person name="Goodwin S.B."/>
            <person name="Grigoriev I.V."/>
            <person name="Collemare J."/>
            <person name="Bradshaw R.E."/>
        </authorList>
    </citation>
    <scope>NUCLEOTIDE SEQUENCE [LARGE SCALE GENOMIC DNA]</scope>
    <source>
        <strain evidence="2">NZE10 / CBS 128990</strain>
    </source>
</reference>
<evidence type="ECO:0000313" key="2">
    <source>
        <dbReference type="Proteomes" id="UP000016933"/>
    </source>
</evidence>
<sequence>MALAAAAYQTAAKFLDPLTCVDESQEGSLTMYRASPVELTAGANQTPQSWSQRSSAAACGVYM</sequence>
<accession>N1PML8</accession>
<keyword evidence="2" id="KW-1185">Reference proteome</keyword>
<dbReference type="HOGENOM" id="CLU_2885753_0_0_1"/>
<protein>
    <submittedName>
        <fullName evidence="1">Uncharacterized protein</fullName>
    </submittedName>
</protein>
<dbReference type="Proteomes" id="UP000016933">
    <property type="component" value="Unassembled WGS sequence"/>
</dbReference>
<reference evidence="1 2" key="2">
    <citation type="journal article" date="2012" name="PLoS Pathog.">
        <title>Diverse lifestyles and strategies of plant pathogenesis encoded in the genomes of eighteen Dothideomycetes fungi.</title>
        <authorList>
            <person name="Ohm R.A."/>
            <person name="Feau N."/>
            <person name="Henrissat B."/>
            <person name="Schoch C.L."/>
            <person name="Horwitz B.A."/>
            <person name="Barry K.W."/>
            <person name="Condon B.J."/>
            <person name="Copeland A.C."/>
            <person name="Dhillon B."/>
            <person name="Glaser F."/>
            <person name="Hesse C.N."/>
            <person name="Kosti I."/>
            <person name="LaButti K."/>
            <person name="Lindquist E.A."/>
            <person name="Lucas S."/>
            <person name="Salamov A.A."/>
            <person name="Bradshaw R.E."/>
            <person name="Ciuffetti L."/>
            <person name="Hamelin R.C."/>
            <person name="Kema G.H.J."/>
            <person name="Lawrence C."/>
            <person name="Scott J.A."/>
            <person name="Spatafora J.W."/>
            <person name="Turgeon B.G."/>
            <person name="de Wit P.J.G.M."/>
            <person name="Zhong S."/>
            <person name="Goodwin S.B."/>
            <person name="Grigoriev I.V."/>
        </authorList>
    </citation>
    <scope>NUCLEOTIDE SEQUENCE [LARGE SCALE GENOMIC DNA]</scope>
    <source>
        <strain evidence="2">NZE10 / CBS 128990</strain>
    </source>
</reference>
<evidence type="ECO:0000313" key="1">
    <source>
        <dbReference type="EMBL" id="EME42696.1"/>
    </source>
</evidence>
<proteinExistence type="predicted"/>
<gene>
    <name evidence="1" type="ORF">DOTSEDRAFT_73496</name>
</gene>
<name>N1PML8_DOTSN</name>
<dbReference type="AlphaFoldDB" id="N1PML8"/>
<dbReference type="EMBL" id="KB446541">
    <property type="protein sequence ID" value="EME42696.1"/>
    <property type="molecule type" value="Genomic_DNA"/>
</dbReference>